<protein>
    <submittedName>
        <fullName evidence="3">Selenocysteine lyase/cysteine desulfurase</fullName>
    </submittedName>
</protein>
<dbReference type="PROSITE" id="PS50007">
    <property type="entry name" value="PIPLC_X_DOMAIN"/>
    <property type="match status" value="1"/>
</dbReference>
<dbReference type="EMBL" id="JBEPMU010000001">
    <property type="protein sequence ID" value="MET3651307.1"/>
    <property type="molecule type" value="Genomic_DNA"/>
</dbReference>
<dbReference type="InterPro" id="IPR015424">
    <property type="entry name" value="PyrdxlP-dep_Trfase"/>
</dbReference>
<dbReference type="InterPro" id="IPR015422">
    <property type="entry name" value="PyrdxlP-dep_Trfase_small"/>
</dbReference>
<dbReference type="Proteomes" id="UP001549184">
    <property type="component" value="Unassembled WGS sequence"/>
</dbReference>
<dbReference type="Pfam" id="PF00266">
    <property type="entry name" value="Aminotran_5"/>
    <property type="match status" value="1"/>
</dbReference>
<dbReference type="SUPFAM" id="SSF53383">
    <property type="entry name" value="PLP-dependent transferases"/>
    <property type="match status" value="1"/>
</dbReference>
<keyword evidence="1" id="KW-0663">Pyridoxal phosphate</keyword>
<dbReference type="Gene3D" id="3.90.1150.10">
    <property type="entry name" value="Aspartate Aminotransferase, domain 1"/>
    <property type="match status" value="1"/>
</dbReference>
<gene>
    <name evidence="3" type="ORF">ABIC75_001009</name>
</gene>
<evidence type="ECO:0000259" key="2">
    <source>
        <dbReference type="Pfam" id="PF00266"/>
    </source>
</evidence>
<evidence type="ECO:0000313" key="3">
    <source>
        <dbReference type="EMBL" id="MET3651307.1"/>
    </source>
</evidence>
<evidence type="ECO:0000256" key="1">
    <source>
        <dbReference type="ARBA" id="ARBA00022898"/>
    </source>
</evidence>
<dbReference type="GO" id="GO:0016829">
    <property type="term" value="F:lyase activity"/>
    <property type="evidence" value="ECO:0007669"/>
    <property type="project" value="UniProtKB-KW"/>
</dbReference>
<dbReference type="Gene3D" id="3.40.640.10">
    <property type="entry name" value="Type I PLP-dependent aspartate aminotransferase-like (Major domain)"/>
    <property type="match status" value="1"/>
</dbReference>
<accession>A0ABV2JR54</accession>
<feature type="domain" description="Aminotransferase class V" evidence="2">
    <location>
        <begin position="63"/>
        <end position="327"/>
    </location>
</feature>
<dbReference type="PANTHER" id="PTHR43586">
    <property type="entry name" value="CYSTEINE DESULFURASE"/>
    <property type="match status" value="1"/>
</dbReference>
<dbReference type="RefSeq" id="WP_354012748.1">
    <property type="nucleotide sequence ID" value="NZ_JBEPMU010000001.1"/>
</dbReference>
<reference evidence="3 4" key="1">
    <citation type="submission" date="2024-06" db="EMBL/GenBank/DDBJ databases">
        <title>Sorghum-associated microbial communities from plants grown in Nebraska, USA.</title>
        <authorList>
            <person name="Schachtman D."/>
        </authorList>
    </citation>
    <scope>NUCLEOTIDE SEQUENCE [LARGE SCALE GENOMIC DNA]</scope>
    <source>
        <strain evidence="3 4">1073</strain>
    </source>
</reference>
<keyword evidence="4" id="KW-1185">Reference proteome</keyword>
<sequence>MPHVDVPLLSRDLFDMPTDLLWFSHCKDGPLPRASAAAMHALLGTELRPWEVRWNEDFLDVQRALREIGATLLGVDAQDMSLVTCTSTGLEVVALGYPWQHGDEVLIPVGEFPSNRLPWLALASKGVRCTEVALWDGHAAQTPAVPHANMEPERRLLEAITPRTRVIAVSWVRYQDGIRLDLEKLGRGCRARGVHLVVDGIQGAGTMTTSFEGVSAFATGGHKGLLGLQGQGLLWTDRAFRQQLVPLGTWLSAPDHFSQGGTQAPSDALWAEDGRRLEAGSPSILSCAALASSIRLLVESGGATALQSHISTLQRALLAKLAEHAAWATEAHRLDALVQADRIGSTLSFAIPDDLCARLLRSAEARGISTSTREGYLRIAIHGWHATSDIDQCADWLLSEH</sequence>
<dbReference type="InterPro" id="IPR015421">
    <property type="entry name" value="PyrdxlP-dep_Trfase_major"/>
</dbReference>
<comment type="caution">
    <text evidence="3">The sequence shown here is derived from an EMBL/GenBank/DDBJ whole genome shotgun (WGS) entry which is preliminary data.</text>
</comment>
<name>A0ABV2JR54_9GAMM</name>
<dbReference type="PANTHER" id="PTHR43586:SF15">
    <property type="entry name" value="BLR3095 PROTEIN"/>
    <property type="match status" value="1"/>
</dbReference>
<proteinExistence type="predicted"/>
<keyword evidence="3" id="KW-0456">Lyase</keyword>
<dbReference type="InterPro" id="IPR000192">
    <property type="entry name" value="Aminotrans_V_dom"/>
</dbReference>
<organism evidence="3 4">
    <name type="scientific">Dyella japonica</name>
    <dbReference type="NCBI Taxonomy" id="231455"/>
    <lineage>
        <taxon>Bacteria</taxon>
        <taxon>Pseudomonadati</taxon>
        <taxon>Pseudomonadota</taxon>
        <taxon>Gammaproteobacteria</taxon>
        <taxon>Lysobacterales</taxon>
        <taxon>Rhodanobacteraceae</taxon>
        <taxon>Dyella</taxon>
    </lineage>
</organism>
<evidence type="ECO:0000313" key="4">
    <source>
        <dbReference type="Proteomes" id="UP001549184"/>
    </source>
</evidence>